<reference evidence="3" key="2">
    <citation type="submission" date="2020-09" db="EMBL/GenBank/DDBJ databases">
        <authorList>
            <person name="Sun Q."/>
            <person name="Zhou Y."/>
        </authorList>
    </citation>
    <scope>NUCLEOTIDE SEQUENCE</scope>
    <source>
        <strain evidence="3">CGMCC 1.12187</strain>
    </source>
</reference>
<dbReference type="AlphaFoldDB" id="A0A917GI85"/>
<proteinExistence type="predicted"/>
<evidence type="ECO:0000256" key="1">
    <source>
        <dbReference type="SAM" id="MobiDB-lite"/>
    </source>
</evidence>
<dbReference type="GO" id="GO:0005886">
    <property type="term" value="C:plasma membrane"/>
    <property type="evidence" value="ECO:0007669"/>
    <property type="project" value="TreeGrafter"/>
</dbReference>
<dbReference type="InterPro" id="IPR036291">
    <property type="entry name" value="NAD(P)-bd_dom_sf"/>
</dbReference>
<dbReference type="RefSeq" id="WP_188534388.1">
    <property type="nucleotide sequence ID" value="NZ_BMEQ01000002.1"/>
</dbReference>
<dbReference type="Pfam" id="PF03435">
    <property type="entry name" value="Sacchrp_dh_NADP"/>
    <property type="match status" value="1"/>
</dbReference>
<gene>
    <name evidence="3" type="ORF">GCM10011374_06500</name>
</gene>
<sequence>MDTPQDAPQDTRPVVGLLGATGITGRTALAHLVARAGQAGVDVVVGARDPERVRALCAERAIPVPEVVRTDVTDPASLRELARRADVLVNLAGPYTRLAPPVLAACVAEGTHYLDLTGEIPLARRTDRDLHAAARAAGVALVHTAGFEALPADVLVDAARRHAAARGETLRSADLVTSVRTPPGTGFSDSVSGGTLQSLVEVLRDPEPLRADDVAARLPDPAPGTGTAADPDAVRRTSPLRLRARVAEGRVLAAMSPLAAINPPVVHRTQALSPVPGAAAHPLAFREAMSVGRWGGLPGVLRLAAAEGIGGFQALTGLAVRLPRPVRSRLAGVLARVLPQAGTGPEGDVLTGWSWTTQGTFTTHEDSAFRAVLEAEGNPGYGTTAWLITELALRMAVHGVPDAALGSTTPALALDGDVAALLPARVRITVG</sequence>
<organism evidence="3 4">
    <name type="scientific">Kocuria dechangensis</name>
    <dbReference type="NCBI Taxonomy" id="1176249"/>
    <lineage>
        <taxon>Bacteria</taxon>
        <taxon>Bacillati</taxon>
        <taxon>Actinomycetota</taxon>
        <taxon>Actinomycetes</taxon>
        <taxon>Micrococcales</taxon>
        <taxon>Micrococcaceae</taxon>
        <taxon>Kocuria</taxon>
    </lineage>
</organism>
<dbReference type="Gene3D" id="3.40.50.720">
    <property type="entry name" value="NAD(P)-binding Rossmann-like Domain"/>
    <property type="match status" value="1"/>
</dbReference>
<keyword evidence="4" id="KW-1185">Reference proteome</keyword>
<dbReference type="GO" id="GO:0009247">
    <property type="term" value="P:glycolipid biosynthetic process"/>
    <property type="evidence" value="ECO:0007669"/>
    <property type="project" value="TreeGrafter"/>
</dbReference>
<feature type="region of interest" description="Disordered" evidence="1">
    <location>
        <begin position="215"/>
        <end position="236"/>
    </location>
</feature>
<evidence type="ECO:0000313" key="4">
    <source>
        <dbReference type="Proteomes" id="UP000638848"/>
    </source>
</evidence>
<reference evidence="3" key="1">
    <citation type="journal article" date="2014" name="Int. J. Syst. Evol. Microbiol.">
        <title>Complete genome sequence of Corynebacterium casei LMG S-19264T (=DSM 44701T), isolated from a smear-ripened cheese.</title>
        <authorList>
            <consortium name="US DOE Joint Genome Institute (JGI-PGF)"/>
            <person name="Walter F."/>
            <person name="Albersmeier A."/>
            <person name="Kalinowski J."/>
            <person name="Ruckert C."/>
        </authorList>
    </citation>
    <scope>NUCLEOTIDE SEQUENCE</scope>
    <source>
        <strain evidence="3">CGMCC 1.12187</strain>
    </source>
</reference>
<dbReference type="Proteomes" id="UP000638848">
    <property type="component" value="Unassembled WGS sequence"/>
</dbReference>
<comment type="caution">
    <text evidence="3">The sequence shown here is derived from an EMBL/GenBank/DDBJ whole genome shotgun (WGS) entry which is preliminary data.</text>
</comment>
<feature type="domain" description="Saccharopine dehydrogenase NADP binding" evidence="2">
    <location>
        <begin position="15"/>
        <end position="142"/>
    </location>
</feature>
<evidence type="ECO:0000313" key="3">
    <source>
        <dbReference type="EMBL" id="GGG46828.1"/>
    </source>
</evidence>
<dbReference type="SUPFAM" id="SSF51735">
    <property type="entry name" value="NAD(P)-binding Rossmann-fold domains"/>
    <property type="match status" value="1"/>
</dbReference>
<dbReference type="PANTHER" id="PTHR12286:SF5">
    <property type="entry name" value="SACCHAROPINE DEHYDROGENASE-LIKE OXIDOREDUCTASE"/>
    <property type="match status" value="1"/>
</dbReference>
<dbReference type="EMBL" id="BMEQ01000002">
    <property type="protein sequence ID" value="GGG46828.1"/>
    <property type="molecule type" value="Genomic_DNA"/>
</dbReference>
<name>A0A917GI85_9MICC</name>
<dbReference type="InterPro" id="IPR051276">
    <property type="entry name" value="Saccharopine_DH-like_oxidrdct"/>
</dbReference>
<accession>A0A917GI85</accession>
<dbReference type="PANTHER" id="PTHR12286">
    <property type="entry name" value="SACCHAROPINE DEHYDROGENASE-LIKE OXIDOREDUCTASE"/>
    <property type="match status" value="1"/>
</dbReference>
<evidence type="ECO:0000259" key="2">
    <source>
        <dbReference type="Pfam" id="PF03435"/>
    </source>
</evidence>
<protein>
    <submittedName>
        <fullName evidence="3">Saccharopine dehydrogenase</fullName>
    </submittedName>
</protein>
<dbReference type="InterPro" id="IPR005097">
    <property type="entry name" value="Sacchrp_dh_NADP-bd"/>
</dbReference>